<proteinExistence type="predicted"/>
<organism evidence="1 2">
    <name type="scientific">Tanacetum coccineum</name>
    <dbReference type="NCBI Taxonomy" id="301880"/>
    <lineage>
        <taxon>Eukaryota</taxon>
        <taxon>Viridiplantae</taxon>
        <taxon>Streptophyta</taxon>
        <taxon>Embryophyta</taxon>
        <taxon>Tracheophyta</taxon>
        <taxon>Spermatophyta</taxon>
        <taxon>Magnoliopsida</taxon>
        <taxon>eudicotyledons</taxon>
        <taxon>Gunneridae</taxon>
        <taxon>Pentapetalae</taxon>
        <taxon>asterids</taxon>
        <taxon>campanulids</taxon>
        <taxon>Asterales</taxon>
        <taxon>Asteraceae</taxon>
        <taxon>Asteroideae</taxon>
        <taxon>Anthemideae</taxon>
        <taxon>Anthemidinae</taxon>
        <taxon>Tanacetum</taxon>
    </lineage>
</organism>
<keyword evidence="2" id="KW-1185">Reference proteome</keyword>
<reference evidence="1" key="2">
    <citation type="submission" date="2022-01" db="EMBL/GenBank/DDBJ databases">
        <authorList>
            <person name="Yamashiro T."/>
            <person name="Shiraishi A."/>
            <person name="Satake H."/>
            <person name="Nakayama K."/>
        </authorList>
    </citation>
    <scope>NUCLEOTIDE SEQUENCE</scope>
</reference>
<reference evidence="1" key="1">
    <citation type="journal article" date="2022" name="Int. J. Mol. Sci.">
        <title>Draft Genome of Tanacetum Coccineum: Genomic Comparison of Closely Related Tanacetum-Family Plants.</title>
        <authorList>
            <person name="Yamashiro T."/>
            <person name="Shiraishi A."/>
            <person name="Nakayama K."/>
            <person name="Satake H."/>
        </authorList>
    </citation>
    <scope>NUCLEOTIDE SEQUENCE</scope>
</reference>
<dbReference type="CDD" id="cd00303">
    <property type="entry name" value="retropepsin_like"/>
    <property type="match status" value="1"/>
</dbReference>
<gene>
    <name evidence="1" type="ORF">Tco_1091758</name>
</gene>
<name>A0ABQ5I9A6_9ASTR</name>
<sequence length="264" mass="29746">MQVTNNVNNADRNGGNSGNNEGCTYKEFLMCKPIDYDGTGGAVVLTRWVEKMESVMDISGCTNNRKVWYATTSLINKALTWWNTQIQARGCEAAMGMTWEDFKALMVEEFHELAKLVPHLVTPESKLIDRYIHGLVPQIRGMIRETQPIIIVEKRKEDEGPSKQGGSWSNNKIEKVGKGFVATGTIRNEYADFSLISIEFMPLLNVKPIILRPSYVIEVSNGKKVETDRIIQDCVLELWDSLFTIDLIPFGDGSFDVIVGWIGY</sequence>
<evidence type="ECO:0008006" key="3">
    <source>
        <dbReference type="Google" id="ProtNLM"/>
    </source>
</evidence>
<protein>
    <recommendedName>
        <fullName evidence="3">Reverse transcriptase domain-containing protein</fullName>
    </recommendedName>
</protein>
<comment type="caution">
    <text evidence="1">The sequence shown here is derived from an EMBL/GenBank/DDBJ whole genome shotgun (WGS) entry which is preliminary data.</text>
</comment>
<accession>A0ABQ5I9A6</accession>
<evidence type="ECO:0000313" key="1">
    <source>
        <dbReference type="EMBL" id="GJT96240.1"/>
    </source>
</evidence>
<dbReference type="EMBL" id="BQNB010020462">
    <property type="protein sequence ID" value="GJT96240.1"/>
    <property type="molecule type" value="Genomic_DNA"/>
</dbReference>
<evidence type="ECO:0000313" key="2">
    <source>
        <dbReference type="Proteomes" id="UP001151760"/>
    </source>
</evidence>
<dbReference type="Proteomes" id="UP001151760">
    <property type="component" value="Unassembled WGS sequence"/>
</dbReference>